<dbReference type="PROSITE" id="PS00028">
    <property type="entry name" value="ZINC_FINGER_C2H2_1"/>
    <property type="match status" value="1"/>
</dbReference>
<feature type="region of interest" description="Disordered" evidence="1">
    <location>
        <begin position="575"/>
        <end position="759"/>
    </location>
</feature>
<organism evidence="3 4">
    <name type="scientific">Dendroctonus ponderosae</name>
    <name type="common">Mountain pine beetle</name>
    <dbReference type="NCBI Taxonomy" id="77166"/>
    <lineage>
        <taxon>Eukaryota</taxon>
        <taxon>Metazoa</taxon>
        <taxon>Ecdysozoa</taxon>
        <taxon>Arthropoda</taxon>
        <taxon>Hexapoda</taxon>
        <taxon>Insecta</taxon>
        <taxon>Pterygota</taxon>
        <taxon>Neoptera</taxon>
        <taxon>Endopterygota</taxon>
        <taxon>Coleoptera</taxon>
        <taxon>Polyphaga</taxon>
        <taxon>Cucujiformia</taxon>
        <taxon>Curculionidae</taxon>
        <taxon>Scolytinae</taxon>
        <taxon>Dendroctonus</taxon>
    </lineage>
</organism>
<feature type="compositionally biased region" description="Polar residues" evidence="1">
    <location>
        <begin position="657"/>
        <end position="672"/>
    </location>
</feature>
<dbReference type="AlphaFoldDB" id="U4UBH9"/>
<dbReference type="Pfam" id="PF07776">
    <property type="entry name" value="zf-AD"/>
    <property type="match status" value="1"/>
</dbReference>
<feature type="region of interest" description="Disordered" evidence="1">
    <location>
        <begin position="243"/>
        <end position="267"/>
    </location>
</feature>
<gene>
    <name evidence="3" type="ORF">D910_04710</name>
</gene>
<dbReference type="SMART" id="SM00355">
    <property type="entry name" value="ZnF_C2H2"/>
    <property type="match status" value="6"/>
</dbReference>
<dbReference type="InterPro" id="IPR012934">
    <property type="entry name" value="Znf_AD"/>
</dbReference>
<dbReference type="SUPFAM" id="SSF57716">
    <property type="entry name" value="Glucocorticoid receptor-like (DNA-binding domain)"/>
    <property type="match status" value="1"/>
</dbReference>
<dbReference type="GO" id="GO:0005634">
    <property type="term" value="C:nucleus"/>
    <property type="evidence" value="ECO:0007669"/>
    <property type="project" value="InterPro"/>
</dbReference>
<protein>
    <recommendedName>
        <fullName evidence="2">C2H2-type domain-containing protein</fullName>
    </recommendedName>
</protein>
<evidence type="ECO:0000313" key="3">
    <source>
        <dbReference type="EMBL" id="ERL87315.1"/>
    </source>
</evidence>
<sequence length="759" mass="84512">MSVNPVCRTCLVIIPDGKTGHNLDDEDTSDNMREIITLCVPEMDTYVSSLPSICDSCYDILLGFYRFKVRCLQVESAIRSYIDSNNLQECSTVDLRHVARLQALDALKQKNWSPHVGRKLIASVDKCLDPKKAGLKRLGKFRKRKMTASSFVADQKDGSLPEGYIRVRTNLMPDRQGPSSNLTVNPLNIWASKAAAKKKGYNALQLCPKSGVLKKVNNKASRRVSESDDVIFVDSQKASDDEVVLINDDQDDRPEANSSNAPKRLKRKLDAPIVLDKTVSKRQKLQLGQNSRMSSGQSKTGEKKLVVKLRNERLFKCNCCQYVALEPMALQTHYFQLHRMCKLCNFKCSKKPTLNNHISQKHRRELQLACKFFQNNVACDFVCSLCRFAGKNLVELVQHRLAKHIKMDHKLGAYQCPFVYCQFHHDNATNVAEHVAAKHDKPDRKECLMCNFVGTSVDKINKHVQSHDLTFCPCPICGYKCKKSLDQHMQKNHPGVDYDDGTTVGVVYDDGIQFDRLTSNDDFKITLGPSGLQSHSLPQSVGTARTADEEETYHWAQPSLSEMLCGHLLSQENNISEVSDESAADQAAKPKSGPTNGRKRKRDATNDDSDDCVLVETERMVVTVESSEEEDSVESNKEDATKTHQETSLLSGEEHNLSSSTTDTGNLASSEESPTDPILSAADDGDADKSQTRATECLENGVNAEEESSAEKDIRDPVSESETPADSAAQPVKPLEEDMEKAPEEKESVPLENCAEKSV</sequence>
<dbReference type="GO" id="GO:0008270">
    <property type="term" value="F:zinc ion binding"/>
    <property type="evidence" value="ECO:0007669"/>
    <property type="project" value="InterPro"/>
</dbReference>
<dbReference type="Proteomes" id="UP000030742">
    <property type="component" value="Unassembled WGS sequence"/>
</dbReference>
<feature type="compositionally biased region" description="Basic and acidic residues" evidence="1">
    <location>
        <begin position="734"/>
        <end position="759"/>
    </location>
</feature>
<name>U4UBH9_DENPD</name>
<dbReference type="OrthoDB" id="6713977at2759"/>
<feature type="domain" description="C2H2-type" evidence="2">
    <location>
        <begin position="341"/>
        <end position="362"/>
    </location>
</feature>
<feature type="compositionally biased region" description="Basic and acidic residues" evidence="1">
    <location>
        <begin position="634"/>
        <end position="645"/>
    </location>
</feature>
<evidence type="ECO:0000259" key="2">
    <source>
        <dbReference type="PROSITE" id="PS00028"/>
    </source>
</evidence>
<evidence type="ECO:0000256" key="1">
    <source>
        <dbReference type="SAM" id="MobiDB-lite"/>
    </source>
</evidence>
<dbReference type="EMBL" id="KB631930">
    <property type="protein sequence ID" value="ERL87315.1"/>
    <property type="molecule type" value="Genomic_DNA"/>
</dbReference>
<dbReference type="InterPro" id="IPR013087">
    <property type="entry name" value="Znf_C2H2_type"/>
</dbReference>
<dbReference type="SMART" id="SM00868">
    <property type="entry name" value="zf-AD"/>
    <property type="match status" value="1"/>
</dbReference>
<accession>U4UBH9</accession>
<reference evidence="3 4" key="1">
    <citation type="journal article" date="2013" name="Genome Biol.">
        <title>Draft genome of the mountain pine beetle, Dendroctonus ponderosae Hopkins, a major forest pest.</title>
        <authorList>
            <person name="Keeling C.I."/>
            <person name="Yuen M.M."/>
            <person name="Liao N.Y."/>
            <person name="Docking T.R."/>
            <person name="Chan S.K."/>
            <person name="Taylor G.A."/>
            <person name="Palmquist D.L."/>
            <person name="Jackman S.D."/>
            <person name="Nguyen A."/>
            <person name="Li M."/>
            <person name="Henderson H."/>
            <person name="Janes J.K."/>
            <person name="Zhao Y."/>
            <person name="Pandoh P."/>
            <person name="Moore R."/>
            <person name="Sperling F.A."/>
            <person name="Huber D.P."/>
            <person name="Birol I."/>
            <person name="Jones S.J."/>
            <person name="Bohlmann J."/>
        </authorList>
    </citation>
    <scope>NUCLEOTIDE SEQUENCE</scope>
</reference>
<feature type="compositionally biased region" description="Basic and acidic residues" evidence="1">
    <location>
        <begin position="709"/>
        <end position="718"/>
    </location>
</feature>
<proteinExistence type="predicted"/>
<evidence type="ECO:0000313" key="4">
    <source>
        <dbReference type="Proteomes" id="UP000030742"/>
    </source>
</evidence>